<comment type="caution">
    <text evidence="10">The sequence shown here is derived from an EMBL/GenBank/DDBJ whole genome shotgun (WGS) entry which is preliminary data.</text>
</comment>
<dbReference type="PANTHER" id="PTHR21089:SF1">
    <property type="entry name" value="BIFUNCTIONAL 3-DEHYDROQUINATE DEHYDRATASE_SHIKIMATE DEHYDROGENASE, CHLOROPLASTIC"/>
    <property type="match status" value="1"/>
</dbReference>
<dbReference type="InterPro" id="IPR046346">
    <property type="entry name" value="Aminoacid_DH-like_N_sf"/>
</dbReference>
<feature type="binding site" evidence="7">
    <location>
        <position position="227"/>
    </location>
    <ligand>
        <name>shikimate</name>
        <dbReference type="ChEBI" id="CHEBI:36208"/>
    </ligand>
</feature>
<feature type="binding site" evidence="7">
    <location>
        <position position="102"/>
    </location>
    <ligand>
        <name>shikimate</name>
        <dbReference type="ChEBI" id="CHEBI:36208"/>
    </ligand>
</feature>
<evidence type="ECO:0000256" key="4">
    <source>
        <dbReference type="ARBA" id="ARBA00022857"/>
    </source>
</evidence>
<accession>A0A9D1SRC8</accession>
<dbReference type="CDD" id="cd01065">
    <property type="entry name" value="NAD_bind_Shikimate_DH"/>
    <property type="match status" value="1"/>
</dbReference>
<feature type="active site" description="Proton acceptor" evidence="7">
    <location>
        <position position="65"/>
    </location>
</feature>
<feature type="binding site" evidence="7">
    <location>
        <position position="86"/>
    </location>
    <ligand>
        <name>shikimate</name>
        <dbReference type="ChEBI" id="CHEBI:36208"/>
    </ligand>
</feature>
<comment type="pathway">
    <text evidence="1 7">Metabolic intermediate biosynthesis; chorismate biosynthesis; chorismate from D-erythrose 4-phosphate and phosphoenolpyruvate: step 4/7.</text>
</comment>
<dbReference type="GO" id="GO:0009073">
    <property type="term" value="P:aromatic amino acid family biosynthetic process"/>
    <property type="evidence" value="ECO:0007669"/>
    <property type="project" value="UniProtKB-KW"/>
</dbReference>
<dbReference type="EC" id="1.1.1.25" evidence="2 7"/>
<dbReference type="HAMAP" id="MF_00222">
    <property type="entry name" value="Shikimate_DH_AroE"/>
    <property type="match status" value="1"/>
</dbReference>
<keyword evidence="5 7" id="KW-0560">Oxidoreductase</keyword>
<evidence type="ECO:0000259" key="9">
    <source>
        <dbReference type="Pfam" id="PF18317"/>
    </source>
</evidence>
<evidence type="ECO:0000256" key="5">
    <source>
        <dbReference type="ARBA" id="ARBA00023002"/>
    </source>
</evidence>
<evidence type="ECO:0000259" key="8">
    <source>
        <dbReference type="Pfam" id="PF08501"/>
    </source>
</evidence>
<gene>
    <name evidence="7 10" type="primary">aroE</name>
    <name evidence="10" type="ORF">IAD26_04435</name>
</gene>
<dbReference type="GO" id="GO:0009423">
    <property type="term" value="P:chorismate biosynthetic process"/>
    <property type="evidence" value="ECO:0007669"/>
    <property type="project" value="UniProtKB-UniRule"/>
</dbReference>
<dbReference type="EMBL" id="DVOD01000032">
    <property type="protein sequence ID" value="HIU92364.1"/>
    <property type="molecule type" value="Genomic_DNA"/>
</dbReference>
<evidence type="ECO:0000313" key="10">
    <source>
        <dbReference type="EMBL" id="HIU92364.1"/>
    </source>
</evidence>
<comment type="subunit">
    <text evidence="7">Homodimer.</text>
</comment>
<evidence type="ECO:0000256" key="6">
    <source>
        <dbReference type="ARBA" id="ARBA00023141"/>
    </source>
</evidence>
<comment type="function">
    <text evidence="7">Involved in the biosynthesis of the chorismate, which leads to the biosynthesis of aromatic amino acids. Catalyzes the reversible NADPH linked reduction of 3-dehydroshikimate (DHSA) to yield shikimate (SA).</text>
</comment>
<dbReference type="NCBIfam" id="TIGR00507">
    <property type="entry name" value="aroE"/>
    <property type="match status" value="1"/>
</dbReference>
<reference evidence="10" key="2">
    <citation type="journal article" date="2021" name="PeerJ">
        <title>Extensive microbial diversity within the chicken gut microbiome revealed by metagenomics and culture.</title>
        <authorList>
            <person name="Gilroy R."/>
            <person name="Ravi A."/>
            <person name="Getino M."/>
            <person name="Pursley I."/>
            <person name="Horton D.L."/>
            <person name="Alikhan N.F."/>
            <person name="Baker D."/>
            <person name="Gharbi K."/>
            <person name="Hall N."/>
            <person name="Watson M."/>
            <person name="Adriaenssens E.M."/>
            <person name="Foster-Nyarko E."/>
            <person name="Jarju S."/>
            <person name="Secka A."/>
            <person name="Antonio M."/>
            <person name="Oren A."/>
            <person name="Chaudhuri R.R."/>
            <person name="La Ragione R."/>
            <person name="Hildebrand F."/>
            <person name="Pallen M.J."/>
        </authorList>
    </citation>
    <scope>NUCLEOTIDE SEQUENCE</scope>
    <source>
        <strain evidence="10">CHK154-7741</strain>
    </source>
</reference>
<keyword evidence="6 7" id="KW-0057">Aromatic amino acid biosynthesis</keyword>
<dbReference type="Gene3D" id="3.40.50.720">
    <property type="entry name" value="NAD(P)-binding Rossmann-like Domain"/>
    <property type="match status" value="1"/>
</dbReference>
<dbReference type="Gene3D" id="3.40.50.10860">
    <property type="entry name" value="Leucine Dehydrogenase, chain A, domain 1"/>
    <property type="match status" value="1"/>
</dbReference>
<dbReference type="GO" id="GO:0050661">
    <property type="term" value="F:NADP binding"/>
    <property type="evidence" value="ECO:0007669"/>
    <property type="project" value="InterPro"/>
</dbReference>
<sequence length="283" mass="31245">MVKFAVIGHPLTQSLSAVMHNAMLEHLGIDGSYELLDTEQEDLVTRVKQLKSQGYMGFNVTIPLKVPITLFLDGCDRLADIAGCANTVKIMDDKTLYGYNTDIYGFQKAIPVEIQDKLKNNTVSILGTGGAARAAAIAFCEIGVKQIDFYARNIINASNMVNFLRDSFDNVTFNLKQMQSLRDLSSSKMLVNSTPVGMRGKAMGVSPIEESILKTLMEDAVVYDIVYNPLKTEFIKLAHKNGYKTITGLDMFVHQGAKAFELWTGQKANPDVMKMAALEELAE</sequence>
<dbReference type="InterPro" id="IPR036291">
    <property type="entry name" value="NAD(P)-bd_dom_sf"/>
</dbReference>
<dbReference type="SUPFAM" id="SSF53223">
    <property type="entry name" value="Aminoacid dehydrogenase-like, N-terminal domain"/>
    <property type="match status" value="1"/>
</dbReference>
<protein>
    <recommendedName>
        <fullName evidence="2 7">Shikimate dehydrogenase (NADP(+))</fullName>
        <shortName evidence="7">SDH</shortName>
        <ecNumber evidence="2 7">1.1.1.25</ecNumber>
    </recommendedName>
</protein>
<feature type="binding site" evidence="7">
    <location>
        <begin position="14"/>
        <end position="16"/>
    </location>
    <ligand>
        <name>shikimate</name>
        <dbReference type="ChEBI" id="CHEBI:36208"/>
    </ligand>
</feature>
<reference evidence="10" key="1">
    <citation type="submission" date="2020-10" db="EMBL/GenBank/DDBJ databases">
        <authorList>
            <person name="Gilroy R."/>
        </authorList>
    </citation>
    <scope>NUCLEOTIDE SEQUENCE</scope>
    <source>
        <strain evidence="10">CHK154-7741</strain>
    </source>
</reference>
<dbReference type="Pfam" id="PF18317">
    <property type="entry name" value="SDH_C"/>
    <property type="match status" value="1"/>
</dbReference>
<feature type="domain" description="SDH C-terminal" evidence="9">
    <location>
        <begin position="248"/>
        <end position="278"/>
    </location>
</feature>
<dbReference type="InterPro" id="IPR011342">
    <property type="entry name" value="Shikimate_DH"/>
</dbReference>
<keyword evidence="3 7" id="KW-0028">Amino-acid biosynthesis</keyword>
<feature type="binding site" evidence="7">
    <location>
        <position position="225"/>
    </location>
    <ligand>
        <name>NADP(+)</name>
        <dbReference type="ChEBI" id="CHEBI:58349"/>
    </ligand>
</feature>
<dbReference type="Proteomes" id="UP000886748">
    <property type="component" value="Unassembled WGS sequence"/>
</dbReference>
<dbReference type="InterPro" id="IPR013708">
    <property type="entry name" value="Shikimate_DH-bd_N"/>
</dbReference>
<dbReference type="AlphaFoldDB" id="A0A9D1SRC8"/>
<evidence type="ECO:0000256" key="1">
    <source>
        <dbReference type="ARBA" id="ARBA00004871"/>
    </source>
</evidence>
<dbReference type="GO" id="GO:0005829">
    <property type="term" value="C:cytosol"/>
    <property type="evidence" value="ECO:0007669"/>
    <property type="project" value="TreeGrafter"/>
</dbReference>
<proteinExistence type="inferred from homology"/>
<dbReference type="Pfam" id="PF08501">
    <property type="entry name" value="Shikimate_dh_N"/>
    <property type="match status" value="1"/>
</dbReference>
<dbReference type="GO" id="GO:0008652">
    <property type="term" value="P:amino acid biosynthetic process"/>
    <property type="evidence" value="ECO:0007669"/>
    <property type="project" value="UniProtKB-KW"/>
</dbReference>
<dbReference type="GO" id="GO:0019632">
    <property type="term" value="P:shikimate metabolic process"/>
    <property type="evidence" value="ECO:0007669"/>
    <property type="project" value="InterPro"/>
</dbReference>
<feature type="binding site" evidence="7">
    <location>
        <position position="248"/>
    </location>
    <ligand>
        <name>NADP(+)</name>
        <dbReference type="ChEBI" id="CHEBI:58349"/>
    </ligand>
</feature>
<feature type="domain" description="Shikimate dehydrogenase substrate binding N-terminal" evidence="8">
    <location>
        <begin position="6"/>
        <end position="88"/>
    </location>
</feature>
<comment type="similarity">
    <text evidence="7">Belongs to the shikimate dehydrogenase family.</text>
</comment>
<dbReference type="InterPro" id="IPR022893">
    <property type="entry name" value="Shikimate_DH_fam"/>
</dbReference>
<dbReference type="PANTHER" id="PTHR21089">
    <property type="entry name" value="SHIKIMATE DEHYDROGENASE"/>
    <property type="match status" value="1"/>
</dbReference>
<comment type="catalytic activity">
    <reaction evidence="7">
        <text>shikimate + NADP(+) = 3-dehydroshikimate + NADPH + H(+)</text>
        <dbReference type="Rhea" id="RHEA:17737"/>
        <dbReference type="ChEBI" id="CHEBI:15378"/>
        <dbReference type="ChEBI" id="CHEBI:16630"/>
        <dbReference type="ChEBI" id="CHEBI:36208"/>
        <dbReference type="ChEBI" id="CHEBI:57783"/>
        <dbReference type="ChEBI" id="CHEBI:58349"/>
        <dbReference type="EC" id="1.1.1.25"/>
    </reaction>
</comment>
<evidence type="ECO:0000256" key="2">
    <source>
        <dbReference type="ARBA" id="ARBA00012962"/>
    </source>
</evidence>
<feature type="binding site" evidence="7">
    <location>
        <position position="255"/>
    </location>
    <ligand>
        <name>shikimate</name>
        <dbReference type="ChEBI" id="CHEBI:36208"/>
    </ligand>
</feature>
<comment type="caution">
    <text evidence="7">Lacks conserved residue(s) required for the propagation of feature annotation.</text>
</comment>
<evidence type="ECO:0000256" key="3">
    <source>
        <dbReference type="ARBA" id="ARBA00022605"/>
    </source>
</evidence>
<evidence type="ECO:0000256" key="7">
    <source>
        <dbReference type="HAMAP-Rule" id="MF_00222"/>
    </source>
</evidence>
<name>A0A9D1SRC8_9CLOT</name>
<dbReference type="InterPro" id="IPR041121">
    <property type="entry name" value="SDH_C"/>
</dbReference>
<organism evidence="10 11">
    <name type="scientific">Candidatus Limenecus avicola</name>
    <dbReference type="NCBI Taxonomy" id="2840847"/>
    <lineage>
        <taxon>Bacteria</taxon>
        <taxon>Bacillati</taxon>
        <taxon>Bacillota</taxon>
        <taxon>Clostridia</taxon>
        <taxon>Eubacteriales</taxon>
        <taxon>Clostridiaceae</taxon>
        <taxon>Clostridiaceae incertae sedis</taxon>
        <taxon>Candidatus Limenecus</taxon>
    </lineage>
</organism>
<dbReference type="SUPFAM" id="SSF51735">
    <property type="entry name" value="NAD(P)-binding Rossmann-fold domains"/>
    <property type="match status" value="1"/>
</dbReference>
<evidence type="ECO:0000313" key="11">
    <source>
        <dbReference type="Proteomes" id="UP000886748"/>
    </source>
</evidence>
<feature type="binding site" evidence="7">
    <location>
        <position position="61"/>
    </location>
    <ligand>
        <name>shikimate</name>
        <dbReference type="ChEBI" id="CHEBI:36208"/>
    </ligand>
</feature>
<dbReference type="GO" id="GO:0004764">
    <property type="term" value="F:shikimate 3-dehydrogenase (NADP+) activity"/>
    <property type="evidence" value="ECO:0007669"/>
    <property type="project" value="UniProtKB-UniRule"/>
</dbReference>
<keyword evidence="4 7" id="KW-0521">NADP</keyword>